<dbReference type="AlphaFoldDB" id="M2SIU3"/>
<name>M2SIU3_COCSN</name>
<evidence type="ECO:0000313" key="2">
    <source>
        <dbReference type="EMBL" id="EMD67098.1"/>
    </source>
</evidence>
<dbReference type="OrthoDB" id="10538319at2759"/>
<sequence>MTPHAGHAEDALLHMQQTIPVEHRSDGDGGGGGGGSGVGGGDGIGPIQGLQRLYMCTSVLRSALSTQFSRAAGSRGAGLEARARHGASRVLWLVIALLRGLQRKPPAAAAVAADAITAQCNPKRRHGRWHLHGSCCPHALLMSNALLAHLRFCLPGQCSSTMGMVRTGVEISPSLSLVESPFTSHVDVGARYKSIDAASKTPTHPRLPLTHPYRYVQAQCSHPPVHPSIHPSTHTQQPSPPRILNIDVSGTISALRAAPVSDPTDHPTPSQAFARALHSLP</sequence>
<dbReference type="Proteomes" id="UP000016934">
    <property type="component" value="Unassembled WGS sequence"/>
</dbReference>
<keyword evidence="3" id="KW-1185">Reference proteome</keyword>
<dbReference type="HOGENOM" id="CLU_1089852_0_0_1"/>
<protein>
    <submittedName>
        <fullName evidence="2">Uncharacterized protein</fullName>
    </submittedName>
</protein>
<gene>
    <name evidence="2" type="ORF">COCSADRAFT_23525</name>
</gene>
<dbReference type="EMBL" id="KB445639">
    <property type="protein sequence ID" value="EMD67098.1"/>
    <property type="molecule type" value="Genomic_DNA"/>
</dbReference>
<reference evidence="2 3" key="1">
    <citation type="journal article" date="2012" name="PLoS Pathog.">
        <title>Diverse lifestyles and strategies of plant pathogenesis encoded in the genomes of eighteen Dothideomycetes fungi.</title>
        <authorList>
            <person name="Ohm R.A."/>
            <person name="Feau N."/>
            <person name="Henrissat B."/>
            <person name="Schoch C.L."/>
            <person name="Horwitz B.A."/>
            <person name="Barry K.W."/>
            <person name="Condon B.J."/>
            <person name="Copeland A.C."/>
            <person name="Dhillon B."/>
            <person name="Glaser F."/>
            <person name="Hesse C.N."/>
            <person name="Kosti I."/>
            <person name="LaButti K."/>
            <person name="Lindquist E.A."/>
            <person name="Lucas S."/>
            <person name="Salamov A.A."/>
            <person name="Bradshaw R.E."/>
            <person name="Ciuffetti L."/>
            <person name="Hamelin R.C."/>
            <person name="Kema G.H.J."/>
            <person name="Lawrence C."/>
            <person name="Scott J.A."/>
            <person name="Spatafora J.W."/>
            <person name="Turgeon B.G."/>
            <person name="de Wit P.J.G.M."/>
            <person name="Zhong S."/>
            <person name="Goodwin S.B."/>
            <person name="Grigoriev I.V."/>
        </authorList>
    </citation>
    <scope>NUCLEOTIDE SEQUENCE [LARGE SCALE GENOMIC DNA]</scope>
    <source>
        <strain evidence="3">ND90Pr / ATCC 201652</strain>
    </source>
</reference>
<proteinExistence type="predicted"/>
<evidence type="ECO:0000313" key="3">
    <source>
        <dbReference type="Proteomes" id="UP000016934"/>
    </source>
</evidence>
<evidence type="ECO:0000256" key="1">
    <source>
        <dbReference type="SAM" id="MobiDB-lite"/>
    </source>
</evidence>
<dbReference type="KEGG" id="bsc:COCSADRAFT_23525"/>
<feature type="region of interest" description="Disordered" evidence="1">
    <location>
        <begin position="22"/>
        <end position="41"/>
    </location>
</feature>
<dbReference type="RefSeq" id="XP_007696430.1">
    <property type="nucleotide sequence ID" value="XM_007698240.1"/>
</dbReference>
<dbReference type="GeneID" id="19134859"/>
<organism evidence="2 3">
    <name type="scientific">Cochliobolus sativus (strain ND90Pr / ATCC 201652)</name>
    <name type="common">Common root rot and spot blotch fungus</name>
    <name type="synonym">Bipolaris sorokiniana</name>
    <dbReference type="NCBI Taxonomy" id="665912"/>
    <lineage>
        <taxon>Eukaryota</taxon>
        <taxon>Fungi</taxon>
        <taxon>Dikarya</taxon>
        <taxon>Ascomycota</taxon>
        <taxon>Pezizomycotina</taxon>
        <taxon>Dothideomycetes</taxon>
        <taxon>Pleosporomycetidae</taxon>
        <taxon>Pleosporales</taxon>
        <taxon>Pleosporineae</taxon>
        <taxon>Pleosporaceae</taxon>
        <taxon>Bipolaris</taxon>
    </lineage>
</organism>
<accession>M2SIU3</accession>
<feature type="compositionally biased region" description="Gly residues" evidence="1">
    <location>
        <begin position="28"/>
        <end position="41"/>
    </location>
</feature>
<reference evidence="3" key="2">
    <citation type="journal article" date="2013" name="PLoS Genet.">
        <title>Comparative genome structure, secondary metabolite, and effector coding capacity across Cochliobolus pathogens.</title>
        <authorList>
            <person name="Condon B.J."/>
            <person name="Leng Y."/>
            <person name="Wu D."/>
            <person name="Bushley K.E."/>
            <person name="Ohm R.A."/>
            <person name="Otillar R."/>
            <person name="Martin J."/>
            <person name="Schackwitz W."/>
            <person name="Grimwood J."/>
            <person name="MohdZainudin N."/>
            <person name="Xue C."/>
            <person name="Wang R."/>
            <person name="Manning V.A."/>
            <person name="Dhillon B."/>
            <person name="Tu Z.J."/>
            <person name="Steffenson B.J."/>
            <person name="Salamov A."/>
            <person name="Sun H."/>
            <person name="Lowry S."/>
            <person name="LaButti K."/>
            <person name="Han J."/>
            <person name="Copeland A."/>
            <person name="Lindquist E."/>
            <person name="Barry K."/>
            <person name="Schmutz J."/>
            <person name="Baker S.E."/>
            <person name="Ciuffetti L.M."/>
            <person name="Grigoriev I.V."/>
            <person name="Zhong S."/>
            <person name="Turgeon B.G."/>
        </authorList>
    </citation>
    <scope>NUCLEOTIDE SEQUENCE [LARGE SCALE GENOMIC DNA]</scope>
    <source>
        <strain evidence="3">ND90Pr / ATCC 201652</strain>
    </source>
</reference>